<accession>A0A100Y927</accession>
<feature type="compositionally biased region" description="Basic and acidic residues" evidence="1">
    <location>
        <begin position="1"/>
        <end position="30"/>
    </location>
</feature>
<evidence type="ECO:0000313" key="3">
    <source>
        <dbReference type="Proteomes" id="UP000054011"/>
    </source>
</evidence>
<evidence type="ECO:0000313" key="2">
    <source>
        <dbReference type="EMBL" id="KUH39977.1"/>
    </source>
</evidence>
<dbReference type="Proteomes" id="UP000054011">
    <property type="component" value="Unassembled WGS sequence"/>
</dbReference>
<comment type="caution">
    <text evidence="2">The sequence shown here is derived from an EMBL/GenBank/DDBJ whole genome shotgun (WGS) entry which is preliminary data.</text>
</comment>
<feature type="compositionally biased region" description="Basic residues" evidence="1">
    <location>
        <begin position="31"/>
        <end position="40"/>
    </location>
</feature>
<organism evidence="2 3">
    <name type="scientific">Streptomyces kanasensis</name>
    <dbReference type="NCBI Taxonomy" id="936756"/>
    <lineage>
        <taxon>Bacteria</taxon>
        <taxon>Bacillati</taxon>
        <taxon>Actinomycetota</taxon>
        <taxon>Actinomycetes</taxon>
        <taxon>Kitasatosporales</taxon>
        <taxon>Streptomycetaceae</taxon>
        <taxon>Streptomyces</taxon>
    </lineage>
</organism>
<sequence>MAMMDKLKSMLKGHEGQSSRGVDKVGDMVGRRTRGKHSRHVGTAQERLKDQLGRRRGGHGGEPPRP</sequence>
<dbReference type="Pfam" id="PF14013">
    <property type="entry name" value="MT0933_antitox"/>
    <property type="match status" value="1"/>
</dbReference>
<protein>
    <submittedName>
        <fullName evidence="2">Kanamycin biosynthetic protein</fullName>
    </submittedName>
</protein>
<reference evidence="2 3" key="1">
    <citation type="submission" date="2015-11" db="EMBL/GenBank/DDBJ databases">
        <title>Genome-wide analysis reveals the secondary metabolome in Streptomyces kanasensis ZX01.</title>
        <authorList>
            <person name="Zhang G."/>
            <person name="Han L."/>
            <person name="Feng J."/>
            <person name="Zhang X."/>
        </authorList>
    </citation>
    <scope>NUCLEOTIDE SEQUENCE [LARGE SCALE GENOMIC DNA]</scope>
    <source>
        <strain evidence="2 3">ZX01</strain>
    </source>
</reference>
<gene>
    <name evidence="2" type="ORF">ATE80_04060</name>
</gene>
<keyword evidence="3" id="KW-1185">Reference proteome</keyword>
<dbReference type="OrthoDB" id="5125103at2"/>
<name>A0A100Y927_9ACTN</name>
<dbReference type="RefSeq" id="WP_058940723.1">
    <property type="nucleotide sequence ID" value="NZ_LNSV01000006.1"/>
</dbReference>
<proteinExistence type="predicted"/>
<feature type="region of interest" description="Disordered" evidence="1">
    <location>
        <begin position="1"/>
        <end position="66"/>
    </location>
</feature>
<evidence type="ECO:0000256" key="1">
    <source>
        <dbReference type="SAM" id="MobiDB-lite"/>
    </source>
</evidence>
<dbReference type="STRING" id="936756.ATE80_04060"/>
<dbReference type="InterPro" id="IPR028037">
    <property type="entry name" value="Antitoxin_Rv0909/MT0933"/>
</dbReference>
<dbReference type="AlphaFoldDB" id="A0A100Y927"/>
<dbReference type="EMBL" id="LNSV01000006">
    <property type="protein sequence ID" value="KUH39977.1"/>
    <property type="molecule type" value="Genomic_DNA"/>
</dbReference>